<organism evidence="2 3">
    <name type="scientific">Streptomyces termitum</name>
    <dbReference type="NCBI Taxonomy" id="67368"/>
    <lineage>
        <taxon>Bacteria</taxon>
        <taxon>Bacillati</taxon>
        <taxon>Actinomycetota</taxon>
        <taxon>Actinomycetes</taxon>
        <taxon>Kitasatosporales</taxon>
        <taxon>Streptomycetaceae</taxon>
        <taxon>Streptomyces</taxon>
    </lineage>
</organism>
<gene>
    <name evidence="2" type="ORF">GCM10010305_58130</name>
</gene>
<reference evidence="2" key="1">
    <citation type="journal article" date="2014" name="Int. J. Syst. Evol. Microbiol.">
        <title>Complete genome sequence of Corynebacterium casei LMG S-19264T (=DSM 44701T), isolated from a smear-ripened cheese.</title>
        <authorList>
            <consortium name="US DOE Joint Genome Institute (JGI-PGF)"/>
            <person name="Walter F."/>
            <person name="Albersmeier A."/>
            <person name="Kalinowski J."/>
            <person name="Ruckert C."/>
        </authorList>
    </citation>
    <scope>NUCLEOTIDE SEQUENCE</scope>
    <source>
        <strain evidence="2">JCM 4518</strain>
    </source>
</reference>
<evidence type="ECO:0000313" key="3">
    <source>
        <dbReference type="Proteomes" id="UP000644020"/>
    </source>
</evidence>
<feature type="region of interest" description="Disordered" evidence="1">
    <location>
        <begin position="55"/>
        <end position="87"/>
    </location>
</feature>
<protein>
    <submittedName>
        <fullName evidence="2">Uncharacterized protein</fullName>
    </submittedName>
</protein>
<comment type="caution">
    <text evidence="2">The sequence shown here is derived from an EMBL/GenBank/DDBJ whole genome shotgun (WGS) entry which is preliminary data.</text>
</comment>
<feature type="compositionally biased region" description="Basic and acidic residues" evidence="1">
    <location>
        <begin position="61"/>
        <end position="86"/>
    </location>
</feature>
<reference evidence="2" key="2">
    <citation type="submission" date="2020-09" db="EMBL/GenBank/DDBJ databases">
        <authorList>
            <person name="Sun Q."/>
            <person name="Ohkuma M."/>
        </authorList>
    </citation>
    <scope>NUCLEOTIDE SEQUENCE</scope>
    <source>
        <strain evidence="2">JCM 4518</strain>
    </source>
</reference>
<sequence length="108" mass="11545">MPAPTPMIFIHPELRPDLADTHDVEPVGIEDAIRAAVARGEQVGDKRDGVEGRFFAGGLDKSQDCTGKEQSEGTGKETSDTGKEACDAQSRVVNGTLPAVRDLIRPIM</sequence>
<evidence type="ECO:0000313" key="2">
    <source>
        <dbReference type="EMBL" id="GHB07385.1"/>
    </source>
</evidence>
<dbReference type="RefSeq" id="WP_189982812.1">
    <property type="nucleotide sequence ID" value="NZ_BMUL01000022.1"/>
</dbReference>
<dbReference type="EMBL" id="BMUL01000022">
    <property type="protein sequence ID" value="GHB07385.1"/>
    <property type="molecule type" value="Genomic_DNA"/>
</dbReference>
<accession>A0A918WCZ9</accession>
<dbReference type="Proteomes" id="UP000644020">
    <property type="component" value="Unassembled WGS sequence"/>
</dbReference>
<name>A0A918WCZ9_9ACTN</name>
<keyword evidence="3" id="KW-1185">Reference proteome</keyword>
<dbReference type="AlphaFoldDB" id="A0A918WCZ9"/>
<evidence type="ECO:0000256" key="1">
    <source>
        <dbReference type="SAM" id="MobiDB-lite"/>
    </source>
</evidence>
<proteinExistence type="predicted"/>